<gene>
    <name evidence="1" type="ORF">XE03_0307</name>
</gene>
<evidence type="ECO:0000313" key="2">
    <source>
        <dbReference type="Proteomes" id="UP000053467"/>
    </source>
</evidence>
<protein>
    <submittedName>
        <fullName evidence="1">Uncharacterized protein</fullName>
    </submittedName>
</protein>
<dbReference type="Proteomes" id="UP000053467">
    <property type="component" value="Unassembled WGS sequence"/>
</dbReference>
<dbReference type="EMBL" id="LGGX01000002">
    <property type="protein sequence ID" value="KUK87788.1"/>
    <property type="molecule type" value="Genomic_DNA"/>
</dbReference>
<comment type="caution">
    <text evidence="1">The sequence shown here is derived from an EMBL/GenBank/DDBJ whole genome shotgun (WGS) entry which is preliminary data.</text>
</comment>
<reference evidence="2" key="1">
    <citation type="journal article" date="2015" name="MBio">
        <title>Genome-Resolved Metagenomic Analysis Reveals Roles for Candidate Phyla and Other Microbial Community Members in Biogeochemical Transformations in Oil Reservoirs.</title>
        <authorList>
            <person name="Hu P."/>
            <person name="Tom L."/>
            <person name="Singh A."/>
            <person name="Thomas B.C."/>
            <person name="Baker B.J."/>
            <person name="Piceno Y.M."/>
            <person name="Andersen G.L."/>
            <person name="Banfield J.F."/>
        </authorList>
    </citation>
    <scope>NUCLEOTIDE SEQUENCE [LARGE SCALE GENOMIC DNA]</scope>
</reference>
<evidence type="ECO:0000313" key="1">
    <source>
        <dbReference type="EMBL" id="KUK87788.1"/>
    </source>
</evidence>
<accession>A0A101I361</accession>
<proteinExistence type="predicted"/>
<name>A0A101I361_UNCT6</name>
<dbReference type="PATRIC" id="fig|1635277.3.peg.316"/>
<sequence length="175" mass="21236">MEEIKNIFTKISEELVKGYEGKEPVLKILTQRIIGNYKKYIYKYQDLFYNYLFVFAFSKYFEEKKYKECFIILKFLFTEEFGYNTWILNKMVGDSLEKHDISSDEFKFYMEGFFDLKAKNFLEFIKDFMKAKEAEFLEKIIIIEKIDEGNCYTVFNTKKKKGVLYSREDFIRANI</sequence>
<organism evidence="1 2">
    <name type="scientific">candidate division TA06 bacterium 34_109</name>
    <dbReference type="NCBI Taxonomy" id="1635277"/>
    <lineage>
        <taxon>Bacteria</taxon>
        <taxon>Bacteria division TA06</taxon>
    </lineage>
</organism>
<dbReference type="AlphaFoldDB" id="A0A101I361"/>